<evidence type="ECO:0000313" key="5">
    <source>
        <dbReference type="Proteomes" id="UP000836841"/>
    </source>
</evidence>
<proteinExistence type="predicted"/>
<dbReference type="InterPro" id="IPR045244">
    <property type="entry name" value="PGM"/>
</dbReference>
<organism evidence="4 5">
    <name type="scientific">Thlaspi arvense</name>
    <name type="common">Field penny-cress</name>
    <dbReference type="NCBI Taxonomy" id="13288"/>
    <lineage>
        <taxon>Eukaryota</taxon>
        <taxon>Viridiplantae</taxon>
        <taxon>Streptophyta</taxon>
        <taxon>Embryophyta</taxon>
        <taxon>Tracheophyta</taxon>
        <taxon>Spermatophyta</taxon>
        <taxon>Magnoliopsida</taxon>
        <taxon>eudicotyledons</taxon>
        <taxon>Gunneridae</taxon>
        <taxon>Pentapetalae</taxon>
        <taxon>rosids</taxon>
        <taxon>malvids</taxon>
        <taxon>Brassicales</taxon>
        <taxon>Brassicaceae</taxon>
        <taxon>Thlaspideae</taxon>
        <taxon>Thlaspi</taxon>
    </lineage>
</organism>
<dbReference type="GO" id="GO:0005829">
    <property type="term" value="C:cytosol"/>
    <property type="evidence" value="ECO:0007669"/>
    <property type="project" value="TreeGrafter"/>
</dbReference>
<dbReference type="SUPFAM" id="SSF55957">
    <property type="entry name" value="Phosphoglucomutase, C-terminal domain"/>
    <property type="match status" value="1"/>
</dbReference>
<dbReference type="Pfam" id="PF24947">
    <property type="entry name" value="PGM1_C_vert_fung"/>
    <property type="match status" value="1"/>
</dbReference>
<evidence type="ECO:0000256" key="3">
    <source>
        <dbReference type="ARBA" id="ARBA00023235"/>
    </source>
</evidence>
<dbReference type="Proteomes" id="UP000836841">
    <property type="component" value="Unassembled WGS sequence"/>
</dbReference>
<dbReference type="PANTHER" id="PTHR22573">
    <property type="entry name" value="PHOSPHOHEXOMUTASE FAMILY MEMBER"/>
    <property type="match status" value="1"/>
</dbReference>
<evidence type="ECO:0000256" key="1">
    <source>
        <dbReference type="ARBA" id="ARBA00022723"/>
    </source>
</evidence>
<comment type="caution">
    <text evidence="4">The sequence shown here is derived from an EMBL/GenBank/DDBJ whole genome shotgun (WGS) entry which is preliminary data.</text>
</comment>
<keyword evidence="1" id="KW-0479">Metal-binding</keyword>
<accession>A0AAU9RRY5</accession>
<dbReference type="GO" id="GO:0046872">
    <property type="term" value="F:metal ion binding"/>
    <property type="evidence" value="ECO:0007669"/>
    <property type="project" value="UniProtKB-KW"/>
</dbReference>
<name>A0AAU9RRY5_THLAR</name>
<keyword evidence="5" id="KW-1185">Reference proteome</keyword>
<dbReference type="AlphaFoldDB" id="A0AAU9RRY5"/>
<keyword evidence="2" id="KW-0460">Magnesium</keyword>
<dbReference type="PANTHER" id="PTHR22573:SF2">
    <property type="entry name" value="PHOSPHOGLUCOMUTASE"/>
    <property type="match status" value="1"/>
</dbReference>
<gene>
    <name evidence="4" type="ORF">TAV2_LOCUS8196</name>
</gene>
<dbReference type="GO" id="GO:0005975">
    <property type="term" value="P:carbohydrate metabolic process"/>
    <property type="evidence" value="ECO:0007669"/>
    <property type="project" value="InterPro"/>
</dbReference>
<evidence type="ECO:0000256" key="2">
    <source>
        <dbReference type="ARBA" id="ARBA00022842"/>
    </source>
</evidence>
<dbReference type="EMBL" id="CAJVSB020000257">
    <property type="protein sequence ID" value="CAH2049041.1"/>
    <property type="molecule type" value="Genomic_DNA"/>
</dbReference>
<sequence>MPSQTSPISSFHVGQEAEAVKGMRSDVSNVVHADEFEYKDPVDRCMIDTVFLRFSACLELALRVQQFVFTLSNMRRISSKIGRDSQEALAPLVEVALKLSKMEGFTGRSAPTVIT</sequence>
<dbReference type="InterPro" id="IPR036900">
    <property type="entry name" value="A-D-PHexomutase_C_sf"/>
</dbReference>
<dbReference type="Gene3D" id="3.30.310.50">
    <property type="entry name" value="Alpha-D-phosphohexomutase, C-terminal domain"/>
    <property type="match status" value="1"/>
</dbReference>
<evidence type="ECO:0000313" key="4">
    <source>
        <dbReference type="EMBL" id="CAH2049041.1"/>
    </source>
</evidence>
<dbReference type="GO" id="GO:0004614">
    <property type="term" value="F:phosphoglucomutase activity"/>
    <property type="evidence" value="ECO:0007669"/>
    <property type="project" value="InterPro"/>
</dbReference>
<protein>
    <submittedName>
        <fullName evidence="4">Uncharacterized protein</fullName>
    </submittedName>
</protein>
<keyword evidence="3" id="KW-0413">Isomerase</keyword>
<reference evidence="4 5" key="1">
    <citation type="submission" date="2022-03" db="EMBL/GenBank/DDBJ databases">
        <authorList>
            <person name="Nunn A."/>
            <person name="Chopra R."/>
            <person name="Nunn A."/>
            <person name="Contreras Garrido A."/>
        </authorList>
    </citation>
    <scope>NUCLEOTIDE SEQUENCE [LARGE SCALE GENOMIC DNA]</scope>
</reference>